<dbReference type="EnsemblPlants" id="KQK92891">
    <property type="protein sequence ID" value="KQK92891"/>
    <property type="gene ID" value="SETIT_040604mg"/>
</dbReference>
<organism evidence="1 2">
    <name type="scientific">Setaria italica</name>
    <name type="common">Foxtail millet</name>
    <name type="synonym">Panicum italicum</name>
    <dbReference type="NCBI Taxonomy" id="4555"/>
    <lineage>
        <taxon>Eukaryota</taxon>
        <taxon>Viridiplantae</taxon>
        <taxon>Streptophyta</taxon>
        <taxon>Embryophyta</taxon>
        <taxon>Tracheophyta</taxon>
        <taxon>Spermatophyta</taxon>
        <taxon>Magnoliopsida</taxon>
        <taxon>Liliopsida</taxon>
        <taxon>Poales</taxon>
        <taxon>Poaceae</taxon>
        <taxon>PACMAD clade</taxon>
        <taxon>Panicoideae</taxon>
        <taxon>Panicodae</taxon>
        <taxon>Paniceae</taxon>
        <taxon>Cenchrinae</taxon>
        <taxon>Setaria</taxon>
    </lineage>
</organism>
<proteinExistence type="predicted"/>
<sequence length="74" mass="7416">MGLSGGVAHTAAAAIERGEERTTCGGRRIGEGLARIGEGQAQIGRRHLGSGDGWAAALEASSSLLQPRCESVGG</sequence>
<dbReference type="Proteomes" id="UP000004995">
    <property type="component" value="Unassembled WGS sequence"/>
</dbReference>
<protein>
    <submittedName>
        <fullName evidence="1">Uncharacterized protein</fullName>
    </submittedName>
</protein>
<reference evidence="1" key="2">
    <citation type="submission" date="2018-08" db="UniProtKB">
        <authorList>
            <consortium name="EnsemblPlants"/>
        </authorList>
    </citation>
    <scope>IDENTIFICATION</scope>
    <source>
        <strain evidence="1">Yugu1</strain>
    </source>
</reference>
<dbReference type="HOGENOM" id="CLU_2692493_0_0_1"/>
<dbReference type="Gramene" id="KQK92891">
    <property type="protein sequence ID" value="KQK92891"/>
    <property type="gene ID" value="SETIT_040604mg"/>
</dbReference>
<dbReference type="InParanoid" id="K4ANV6"/>
<evidence type="ECO:0000313" key="2">
    <source>
        <dbReference type="Proteomes" id="UP000004995"/>
    </source>
</evidence>
<name>K4ANV6_SETIT</name>
<accession>K4ANV6</accession>
<evidence type="ECO:0000313" key="1">
    <source>
        <dbReference type="EnsemblPlants" id="KQK92891"/>
    </source>
</evidence>
<reference evidence="2" key="1">
    <citation type="journal article" date="2012" name="Nat. Biotechnol.">
        <title>Reference genome sequence of the model plant Setaria.</title>
        <authorList>
            <person name="Bennetzen J.L."/>
            <person name="Schmutz J."/>
            <person name="Wang H."/>
            <person name="Percifield R."/>
            <person name="Hawkins J."/>
            <person name="Pontaroli A.C."/>
            <person name="Estep M."/>
            <person name="Feng L."/>
            <person name="Vaughn J.N."/>
            <person name="Grimwood J."/>
            <person name="Jenkins J."/>
            <person name="Barry K."/>
            <person name="Lindquist E."/>
            <person name="Hellsten U."/>
            <person name="Deshpande S."/>
            <person name="Wang X."/>
            <person name="Wu X."/>
            <person name="Mitros T."/>
            <person name="Triplett J."/>
            <person name="Yang X."/>
            <person name="Ye C.Y."/>
            <person name="Mauro-Herrera M."/>
            <person name="Wang L."/>
            <person name="Li P."/>
            <person name="Sharma M."/>
            <person name="Sharma R."/>
            <person name="Ronald P.C."/>
            <person name="Panaud O."/>
            <person name="Kellogg E.A."/>
            <person name="Brutnell T.P."/>
            <person name="Doust A.N."/>
            <person name="Tuskan G.A."/>
            <person name="Rokhsar D."/>
            <person name="Devos K.M."/>
        </authorList>
    </citation>
    <scope>NUCLEOTIDE SEQUENCE [LARGE SCALE GENOMIC DNA]</scope>
    <source>
        <strain evidence="2">cv. Yugu1</strain>
    </source>
</reference>
<dbReference type="AlphaFoldDB" id="K4ANV6"/>
<dbReference type="EMBL" id="AGNK02006144">
    <property type="status" value="NOT_ANNOTATED_CDS"/>
    <property type="molecule type" value="Genomic_DNA"/>
</dbReference>
<keyword evidence="2" id="KW-1185">Reference proteome</keyword>